<proteinExistence type="predicted"/>
<keyword evidence="2" id="KW-1185">Reference proteome</keyword>
<dbReference type="EMBL" id="CP095074">
    <property type="protein sequence ID" value="UOQ92697.1"/>
    <property type="molecule type" value="Genomic_DNA"/>
</dbReference>
<organism evidence="1 2">
    <name type="scientific">Halobacillus shinanisalinarum</name>
    <dbReference type="NCBI Taxonomy" id="2932258"/>
    <lineage>
        <taxon>Bacteria</taxon>
        <taxon>Bacillati</taxon>
        <taxon>Bacillota</taxon>
        <taxon>Bacilli</taxon>
        <taxon>Bacillales</taxon>
        <taxon>Bacillaceae</taxon>
        <taxon>Halobacillus</taxon>
    </lineage>
</organism>
<dbReference type="RefSeq" id="WP_244752305.1">
    <property type="nucleotide sequence ID" value="NZ_CP095074.1"/>
</dbReference>
<dbReference type="Proteomes" id="UP000831880">
    <property type="component" value="Chromosome"/>
</dbReference>
<name>A0ABY4GWZ6_9BACI</name>
<evidence type="ECO:0000313" key="2">
    <source>
        <dbReference type="Proteomes" id="UP000831880"/>
    </source>
</evidence>
<accession>A0ABY4GWZ6</accession>
<protein>
    <submittedName>
        <fullName evidence="1">Uncharacterized protein</fullName>
    </submittedName>
</protein>
<sequence length="108" mass="11890">MDTLETEQNSLAVGQANLVTGQATLEVGQAGLVTGLTILETGQVNLEAGQERIESKLDNLSSEMHSHFNHLEEKLEQHQSVFKVVSDEIQGTNIDIDYLIFKTGKHDI</sequence>
<gene>
    <name evidence="1" type="ORF">MUO14_20105</name>
</gene>
<reference evidence="1 2" key="1">
    <citation type="submission" date="2022-04" db="EMBL/GenBank/DDBJ databases">
        <title>Halobacillus sp. isolated from saltern.</title>
        <authorList>
            <person name="Won M."/>
            <person name="Lee C.-M."/>
            <person name="Woen H.-Y."/>
            <person name="Kwon S.-W."/>
        </authorList>
    </citation>
    <scope>NUCLEOTIDE SEQUENCE [LARGE SCALE GENOMIC DNA]</scope>
    <source>
        <strain evidence="1 2">SSTM10-2</strain>
    </source>
</reference>
<evidence type="ECO:0000313" key="1">
    <source>
        <dbReference type="EMBL" id="UOQ92697.1"/>
    </source>
</evidence>